<proteinExistence type="inferred from homology"/>
<evidence type="ECO:0000259" key="6">
    <source>
        <dbReference type="Pfam" id="PF00732"/>
    </source>
</evidence>
<organism evidence="8 9">
    <name type="scientific">Luteitalea pratensis</name>
    <dbReference type="NCBI Taxonomy" id="1855912"/>
    <lineage>
        <taxon>Bacteria</taxon>
        <taxon>Pseudomonadati</taxon>
        <taxon>Acidobacteriota</taxon>
        <taxon>Vicinamibacteria</taxon>
        <taxon>Vicinamibacterales</taxon>
        <taxon>Vicinamibacteraceae</taxon>
        <taxon>Luteitalea</taxon>
    </lineage>
</organism>
<dbReference type="InterPro" id="IPR007867">
    <property type="entry name" value="GMC_OxRtase_C"/>
</dbReference>
<name>A0A143PSD9_LUTPR</name>
<dbReference type="PATRIC" id="fig|1813736.3.peg.4566"/>
<dbReference type="PANTHER" id="PTHR42784:SF1">
    <property type="entry name" value="PYRANOSE 2-OXIDASE"/>
    <property type="match status" value="1"/>
</dbReference>
<dbReference type="EC" id="1.1.3.-" evidence="8"/>
<dbReference type="AlphaFoldDB" id="A0A143PSD9"/>
<dbReference type="InterPro" id="IPR051473">
    <property type="entry name" value="P2Ox-like"/>
</dbReference>
<keyword evidence="9" id="KW-1185">Reference proteome</keyword>
<dbReference type="OrthoDB" id="9787779at2"/>
<keyword evidence="4" id="KW-0274">FAD</keyword>
<evidence type="ECO:0000313" key="9">
    <source>
        <dbReference type="Proteomes" id="UP000076079"/>
    </source>
</evidence>
<evidence type="ECO:0000313" key="8">
    <source>
        <dbReference type="EMBL" id="AMY11083.1"/>
    </source>
</evidence>
<sequence length="549" mass="59621">MVIVGAGATGGWAAKRLAEAGLSVIVLDAGRPFGPEDFREHTPAHSLPLRARTKAVMSRTQPQQASSYACTEWNADWFVNDADEPYTTPAGLPFPWVGRTRIVGGRTHVWGRQSYRYSDIDFRSASRDGFGIDWPLSYADLAPYYDLVERYVGISGINEGIAQLPDQQLLPPFGFSCVESHVRATVGARMGRTVRQGRTANLTRSINGRPACHMCGPCERGCATFSYFNAAYTTVIDAEKTGRCRIITHAMAAQVLMDPQTHRATGIRYVDRRTRAHHEVHGRVVLLAAQAFESVRLLFNSATAQDPAGLANSSGVLGQYLVSHFTGFGAVAEFPAFQKTASTNEPQKPTGLFVARFRNLDPQKPDARFPRGYGYQGGGATAFDQSLAGFGADYAAAVKASGRTTVNLGGFGEPVPDARNCVTIDPDVTDAWGIPAVKIAMHYSETDWAMMRDGAEQAAEMLESAGGTNIRITWVPRWASHEVGIARMGADPKTSVLNQFQQTHDVKNLFVVDGAAMPSVGYVNPTLTMMALVVRSCDYLLESLKEGIV</sequence>
<dbReference type="RefSeq" id="WP_110172666.1">
    <property type="nucleotide sequence ID" value="NZ_CP015136.1"/>
</dbReference>
<evidence type="ECO:0000259" key="7">
    <source>
        <dbReference type="Pfam" id="PF05199"/>
    </source>
</evidence>
<feature type="domain" description="Glucose-methanol-choline oxidoreductase N-terminal" evidence="6">
    <location>
        <begin position="98"/>
        <end position="324"/>
    </location>
</feature>
<dbReference type="InterPro" id="IPR000172">
    <property type="entry name" value="GMC_OxRdtase_N"/>
</dbReference>
<dbReference type="PANTHER" id="PTHR42784">
    <property type="entry name" value="PYRANOSE 2-OXIDASE"/>
    <property type="match status" value="1"/>
</dbReference>
<dbReference type="Pfam" id="PF00732">
    <property type="entry name" value="GMC_oxred_N"/>
    <property type="match status" value="1"/>
</dbReference>
<evidence type="ECO:0000256" key="2">
    <source>
        <dbReference type="ARBA" id="ARBA00010790"/>
    </source>
</evidence>
<evidence type="ECO:0000256" key="3">
    <source>
        <dbReference type="ARBA" id="ARBA00022630"/>
    </source>
</evidence>
<dbReference type="Proteomes" id="UP000076079">
    <property type="component" value="Chromosome"/>
</dbReference>
<dbReference type="Pfam" id="PF05199">
    <property type="entry name" value="GMC_oxred_C"/>
    <property type="match status" value="1"/>
</dbReference>
<dbReference type="Gene3D" id="3.50.50.60">
    <property type="entry name" value="FAD/NAD(P)-binding domain"/>
    <property type="match status" value="2"/>
</dbReference>
<gene>
    <name evidence="8" type="primary">livQ_8</name>
    <name evidence="8" type="ORF">LuPra_04328</name>
</gene>
<keyword evidence="5 8" id="KW-0560">Oxidoreductase</keyword>
<dbReference type="InterPro" id="IPR036188">
    <property type="entry name" value="FAD/NAD-bd_sf"/>
</dbReference>
<reference evidence="9" key="2">
    <citation type="submission" date="2016-04" db="EMBL/GenBank/DDBJ databases">
        <title>First Complete Genome Sequence of a Subdivision 6 Acidobacterium.</title>
        <authorList>
            <person name="Huang S."/>
            <person name="Vieira S."/>
            <person name="Bunk B."/>
            <person name="Riedel T."/>
            <person name="Sproeer C."/>
            <person name="Overmann J."/>
        </authorList>
    </citation>
    <scope>NUCLEOTIDE SEQUENCE [LARGE SCALE GENOMIC DNA]</scope>
    <source>
        <strain evidence="9">DSM 100886 HEG_-6_39</strain>
    </source>
</reference>
<feature type="domain" description="Glucose-methanol-choline oxidoreductase C-terminal" evidence="7">
    <location>
        <begin position="416"/>
        <end position="532"/>
    </location>
</feature>
<evidence type="ECO:0000256" key="4">
    <source>
        <dbReference type="ARBA" id="ARBA00022827"/>
    </source>
</evidence>
<keyword evidence="3" id="KW-0285">Flavoprotein</keyword>
<dbReference type="SUPFAM" id="SSF54373">
    <property type="entry name" value="FAD-linked reductases, C-terminal domain"/>
    <property type="match status" value="1"/>
</dbReference>
<dbReference type="GO" id="GO:0050660">
    <property type="term" value="F:flavin adenine dinucleotide binding"/>
    <property type="evidence" value="ECO:0007669"/>
    <property type="project" value="InterPro"/>
</dbReference>
<dbReference type="STRING" id="1855912.LuPra_04328"/>
<evidence type="ECO:0000256" key="1">
    <source>
        <dbReference type="ARBA" id="ARBA00001974"/>
    </source>
</evidence>
<dbReference type="KEGG" id="abac:LuPra_04328"/>
<dbReference type="EMBL" id="CP015136">
    <property type="protein sequence ID" value="AMY11083.1"/>
    <property type="molecule type" value="Genomic_DNA"/>
</dbReference>
<comment type="similarity">
    <text evidence="2">Belongs to the GMC oxidoreductase family.</text>
</comment>
<protein>
    <submittedName>
        <fullName evidence="8">6'''-hydroxyparomomycin C oxidase</fullName>
        <ecNumber evidence="8">1.1.3.-</ecNumber>
    </submittedName>
</protein>
<accession>A0A143PSD9</accession>
<dbReference type="GO" id="GO:0016614">
    <property type="term" value="F:oxidoreductase activity, acting on CH-OH group of donors"/>
    <property type="evidence" value="ECO:0007669"/>
    <property type="project" value="InterPro"/>
</dbReference>
<reference evidence="8 9" key="1">
    <citation type="journal article" date="2016" name="Genome Announc.">
        <title>First Complete Genome Sequence of a Subdivision 6 Acidobacterium Strain.</title>
        <authorList>
            <person name="Huang S."/>
            <person name="Vieira S."/>
            <person name="Bunk B."/>
            <person name="Riedel T."/>
            <person name="Sproer C."/>
            <person name="Overmann J."/>
        </authorList>
    </citation>
    <scope>NUCLEOTIDE SEQUENCE [LARGE SCALE GENOMIC DNA]</scope>
    <source>
        <strain evidence="9">DSM 100886 HEG_-6_39</strain>
    </source>
</reference>
<comment type="cofactor">
    <cofactor evidence="1">
        <name>FAD</name>
        <dbReference type="ChEBI" id="CHEBI:57692"/>
    </cofactor>
</comment>
<dbReference type="SUPFAM" id="SSF51905">
    <property type="entry name" value="FAD/NAD(P)-binding domain"/>
    <property type="match status" value="1"/>
</dbReference>
<evidence type="ECO:0000256" key="5">
    <source>
        <dbReference type="ARBA" id="ARBA00023002"/>
    </source>
</evidence>